<dbReference type="Proteomes" id="UP000298652">
    <property type="component" value="Chromosome 5"/>
</dbReference>
<feature type="chain" id="PRO_5020374108" evidence="1">
    <location>
        <begin position="18"/>
        <end position="61"/>
    </location>
</feature>
<feature type="signal peptide" evidence="1">
    <location>
        <begin position="1"/>
        <end position="17"/>
    </location>
</feature>
<sequence length="61" mass="7291">MDLTFICFVFFLPPSHLRSLLLPFAPLLQLGPIYLRRYYRPLHQCRRPDPLVGLEVFHPLR</sequence>
<dbReference type="EMBL" id="CM016556">
    <property type="protein sequence ID" value="TKW16928.1"/>
    <property type="molecule type" value="Genomic_DNA"/>
</dbReference>
<keyword evidence="1" id="KW-0732">Signal</keyword>
<organism evidence="2 3">
    <name type="scientific">Setaria viridis</name>
    <name type="common">Green bristlegrass</name>
    <name type="synonym">Setaria italica subsp. viridis</name>
    <dbReference type="NCBI Taxonomy" id="4556"/>
    <lineage>
        <taxon>Eukaryota</taxon>
        <taxon>Viridiplantae</taxon>
        <taxon>Streptophyta</taxon>
        <taxon>Embryophyta</taxon>
        <taxon>Tracheophyta</taxon>
        <taxon>Spermatophyta</taxon>
        <taxon>Magnoliopsida</taxon>
        <taxon>Liliopsida</taxon>
        <taxon>Poales</taxon>
        <taxon>Poaceae</taxon>
        <taxon>PACMAD clade</taxon>
        <taxon>Panicoideae</taxon>
        <taxon>Panicodae</taxon>
        <taxon>Paniceae</taxon>
        <taxon>Cenchrinae</taxon>
        <taxon>Setaria</taxon>
    </lineage>
</organism>
<dbReference type="Gramene" id="TKW16928">
    <property type="protein sequence ID" value="TKW16928"/>
    <property type="gene ID" value="SEVIR_5G331766v2"/>
</dbReference>
<evidence type="ECO:0000313" key="2">
    <source>
        <dbReference type="EMBL" id="TKW16928.1"/>
    </source>
</evidence>
<accession>A0A4U6UL37</accession>
<gene>
    <name evidence="2" type="ORF">SEVIR_5G331766v2</name>
</gene>
<keyword evidence="3" id="KW-1185">Reference proteome</keyword>
<reference evidence="2" key="1">
    <citation type="submission" date="2019-03" db="EMBL/GenBank/DDBJ databases">
        <title>WGS assembly of Setaria viridis.</title>
        <authorList>
            <person name="Huang P."/>
            <person name="Jenkins J."/>
            <person name="Grimwood J."/>
            <person name="Barry K."/>
            <person name="Healey A."/>
            <person name="Mamidi S."/>
            <person name="Sreedasyam A."/>
            <person name="Shu S."/>
            <person name="Feldman M."/>
            <person name="Wu J."/>
            <person name="Yu Y."/>
            <person name="Chen C."/>
            <person name="Johnson J."/>
            <person name="Rokhsar D."/>
            <person name="Baxter I."/>
            <person name="Schmutz J."/>
            <person name="Brutnell T."/>
            <person name="Kellogg E."/>
        </authorList>
    </citation>
    <scope>NUCLEOTIDE SEQUENCE [LARGE SCALE GENOMIC DNA]</scope>
</reference>
<proteinExistence type="predicted"/>
<protein>
    <submittedName>
        <fullName evidence="2">Uncharacterized protein</fullName>
    </submittedName>
</protein>
<evidence type="ECO:0000256" key="1">
    <source>
        <dbReference type="SAM" id="SignalP"/>
    </source>
</evidence>
<dbReference type="AlphaFoldDB" id="A0A4U6UL37"/>
<name>A0A4U6UL37_SETVI</name>
<evidence type="ECO:0000313" key="3">
    <source>
        <dbReference type="Proteomes" id="UP000298652"/>
    </source>
</evidence>